<proteinExistence type="predicted"/>
<reference evidence="2" key="2">
    <citation type="submission" date="2016-01" db="EMBL/GenBank/DDBJ databases">
        <title>Diatom-associated endosymboitic cyanobacterium lacks core nitrogen metabolism enzymes.</title>
        <authorList>
            <person name="Hilton J.A."/>
            <person name="Foster R.A."/>
            <person name="Tripp H.J."/>
            <person name="Carter B.J."/>
            <person name="Zehr J.P."/>
            <person name="Villareal T.A."/>
        </authorList>
    </citation>
    <scope>NUCLEOTIDE SEQUENCE [LARGE SCALE GENOMIC DNA]</scope>
    <source>
        <strain evidence="2">HH01</strain>
    </source>
</reference>
<sequence>MLIFILAAGYLFAVYILLAIAKRSCKRNEDFMYQMGKSKSQSDVSVARQVGEVISSPESILNS</sequence>
<dbReference type="EMBL" id="CAIY01000038">
    <property type="protein sequence ID" value="CCH67163.1"/>
    <property type="molecule type" value="Genomic_DNA"/>
</dbReference>
<dbReference type="OrthoDB" id="516132at2"/>
<name>M1WZY4_9NOST</name>
<protein>
    <submittedName>
        <fullName evidence="1">Uncharacterized protein</fullName>
    </submittedName>
</protein>
<dbReference type="Proteomes" id="UP000053051">
    <property type="component" value="Unassembled WGS sequence"/>
</dbReference>
<comment type="caution">
    <text evidence="1">The sequence shown here is derived from an EMBL/GenBank/DDBJ whole genome shotgun (WGS) entry which is preliminary data.</text>
</comment>
<evidence type="ECO:0000313" key="2">
    <source>
        <dbReference type="Proteomes" id="UP000053051"/>
    </source>
</evidence>
<dbReference type="AlphaFoldDB" id="M1WZY4"/>
<dbReference type="RefSeq" id="WP_008233371.1">
    <property type="nucleotide sequence ID" value="NZ_CAIY01000038.1"/>
</dbReference>
<evidence type="ECO:0000313" key="1">
    <source>
        <dbReference type="EMBL" id="CCH67163.1"/>
    </source>
</evidence>
<keyword evidence="2" id="KW-1185">Reference proteome</keyword>
<gene>
    <name evidence="1" type="ORF">RINTHH_10080</name>
</gene>
<reference evidence="1 2" key="1">
    <citation type="submission" date="2012-05" db="EMBL/GenBank/DDBJ databases">
        <authorList>
            <person name="Hilton J."/>
        </authorList>
    </citation>
    <scope>NUCLEOTIDE SEQUENCE [LARGE SCALE GENOMIC DNA]</scope>
    <source>
        <strain evidence="1 2">HH01</strain>
    </source>
</reference>
<accession>M1WZY4</accession>
<organism evidence="1 2">
    <name type="scientific">Richelia intracellularis HH01</name>
    <dbReference type="NCBI Taxonomy" id="1165094"/>
    <lineage>
        <taxon>Bacteria</taxon>
        <taxon>Bacillati</taxon>
        <taxon>Cyanobacteriota</taxon>
        <taxon>Cyanophyceae</taxon>
        <taxon>Nostocales</taxon>
        <taxon>Nostocaceae</taxon>
        <taxon>Richelia</taxon>
    </lineage>
</organism>